<evidence type="ECO:0008006" key="3">
    <source>
        <dbReference type="Google" id="ProtNLM"/>
    </source>
</evidence>
<comment type="caution">
    <text evidence="1">The sequence shown here is derived from an EMBL/GenBank/DDBJ whole genome shotgun (WGS) entry which is preliminary data.</text>
</comment>
<organism evidence="1 2">
    <name type="scientific">Candidatus Companilactobacillus pullicola</name>
    <dbReference type="NCBI Taxonomy" id="2838523"/>
    <lineage>
        <taxon>Bacteria</taxon>
        <taxon>Bacillati</taxon>
        <taxon>Bacillota</taxon>
        <taxon>Bacilli</taxon>
        <taxon>Lactobacillales</taxon>
        <taxon>Lactobacillaceae</taxon>
        <taxon>Companilactobacillus</taxon>
    </lineage>
</organism>
<dbReference type="EMBL" id="DXCM01000042">
    <property type="protein sequence ID" value="HIY92604.1"/>
    <property type="molecule type" value="Genomic_DNA"/>
</dbReference>
<dbReference type="InterPro" id="IPR017938">
    <property type="entry name" value="Riboflavin_synthase-like_b-brl"/>
</dbReference>
<sequence>MKLTKFRKQGSKQIETGFVIDNLPVSASQNNLYIKLDSLKAVPEIGDFYLISFHGVRGYHRFTVNQIPDENDLLNLTIENDSVFKDGSKSITSGTKVKIKGPFNDSIKKAS</sequence>
<dbReference type="Proteomes" id="UP000824013">
    <property type="component" value="Unassembled WGS sequence"/>
</dbReference>
<dbReference type="AlphaFoldDB" id="A0A9D1ZR58"/>
<dbReference type="SUPFAM" id="SSF63380">
    <property type="entry name" value="Riboflavin synthase domain-like"/>
    <property type="match status" value="1"/>
</dbReference>
<proteinExistence type="predicted"/>
<protein>
    <recommendedName>
        <fullName evidence="3">FAD-binding FR-type domain-containing protein</fullName>
    </recommendedName>
</protein>
<gene>
    <name evidence="1" type="ORF">H9820_06625</name>
</gene>
<evidence type="ECO:0000313" key="2">
    <source>
        <dbReference type="Proteomes" id="UP000824013"/>
    </source>
</evidence>
<name>A0A9D1ZR58_9LACO</name>
<reference evidence="1" key="2">
    <citation type="submission" date="2021-04" db="EMBL/GenBank/DDBJ databases">
        <authorList>
            <person name="Gilroy R."/>
        </authorList>
    </citation>
    <scope>NUCLEOTIDE SEQUENCE</scope>
    <source>
        <strain evidence="1">3204</strain>
    </source>
</reference>
<reference evidence="1" key="1">
    <citation type="journal article" date="2021" name="PeerJ">
        <title>Extensive microbial diversity within the chicken gut microbiome revealed by metagenomics and culture.</title>
        <authorList>
            <person name="Gilroy R."/>
            <person name="Ravi A."/>
            <person name="Getino M."/>
            <person name="Pursley I."/>
            <person name="Horton D.L."/>
            <person name="Alikhan N.F."/>
            <person name="Baker D."/>
            <person name="Gharbi K."/>
            <person name="Hall N."/>
            <person name="Watson M."/>
            <person name="Adriaenssens E.M."/>
            <person name="Foster-Nyarko E."/>
            <person name="Jarju S."/>
            <person name="Secka A."/>
            <person name="Antonio M."/>
            <person name="Oren A."/>
            <person name="Chaudhuri R.R."/>
            <person name="La Ragione R."/>
            <person name="Hildebrand F."/>
            <person name="Pallen M.J."/>
        </authorList>
    </citation>
    <scope>NUCLEOTIDE SEQUENCE</scope>
    <source>
        <strain evidence="1">3204</strain>
    </source>
</reference>
<accession>A0A9D1ZR58</accession>
<evidence type="ECO:0000313" key="1">
    <source>
        <dbReference type="EMBL" id="HIY92604.1"/>
    </source>
</evidence>